<name>A0A7X9UB71_9ACTN</name>
<evidence type="ECO:0000313" key="1">
    <source>
        <dbReference type="EMBL" id="NMF55286.1"/>
    </source>
</evidence>
<dbReference type="Proteomes" id="UP000546970">
    <property type="component" value="Unassembled WGS sequence"/>
</dbReference>
<comment type="caution">
    <text evidence="1">The sequence shown here is derived from an EMBL/GenBank/DDBJ whole genome shotgun (WGS) entry which is preliminary data.</text>
</comment>
<gene>
    <name evidence="1" type="ORF">HF320_02905</name>
</gene>
<proteinExistence type="predicted"/>
<dbReference type="RefSeq" id="WP_169276947.1">
    <property type="nucleotide sequence ID" value="NZ_JABBCP010000001.1"/>
</dbReference>
<dbReference type="AlphaFoldDB" id="A0A7X9UB71"/>
<organism evidence="1 2">
    <name type="scientific">Collinsella acetigenes</name>
    <dbReference type="NCBI Taxonomy" id="2713419"/>
    <lineage>
        <taxon>Bacteria</taxon>
        <taxon>Bacillati</taxon>
        <taxon>Actinomycetota</taxon>
        <taxon>Coriobacteriia</taxon>
        <taxon>Coriobacteriales</taxon>
        <taxon>Coriobacteriaceae</taxon>
        <taxon>Collinsella</taxon>
    </lineage>
</organism>
<evidence type="ECO:0000313" key="2">
    <source>
        <dbReference type="Proteomes" id="UP000546970"/>
    </source>
</evidence>
<dbReference type="InterPro" id="IPR025051">
    <property type="entry name" value="DUF3990"/>
</dbReference>
<accession>A0A7X9UB71</accession>
<dbReference type="Pfam" id="PF13151">
    <property type="entry name" value="DUF3990"/>
    <property type="match status" value="1"/>
</dbReference>
<keyword evidence="2" id="KW-1185">Reference proteome</keyword>
<sequence>MELWHGSEEIVRTPLIELCKPFNDYGAGFYCTHSPELAQEWAAKSIGGCAFANLYELDTAGLKTLDLEGPDYNVLNWLAVLLEHRIFQATTALAQAATSYITTQFSLDISNYDLIRGYRADDSYFSFARAFVSNQISLEQLEQAMHLGKLGIQTVLKSPRAFERVRFIKALEVDTNRYAPLRAQRDSQAREAFQALRVEPDLTGIYVRDILAREMTNDDFKNFN</sequence>
<dbReference type="EMBL" id="JABBCP010000001">
    <property type="protein sequence ID" value="NMF55286.1"/>
    <property type="molecule type" value="Genomic_DNA"/>
</dbReference>
<protein>
    <submittedName>
        <fullName evidence="1">DUF3990 domain-containing protein</fullName>
    </submittedName>
</protein>
<reference evidence="1 2" key="1">
    <citation type="submission" date="2020-04" db="EMBL/GenBank/DDBJ databases">
        <title>Collinsella sp. KGMB02528 nov., an anaerobic actinobacterium isolated from human feces.</title>
        <authorList>
            <person name="Han K.-I."/>
            <person name="Eom M.K."/>
            <person name="Kim J.-S."/>
            <person name="Lee K.C."/>
            <person name="Suh M.K."/>
            <person name="Park S.-H."/>
            <person name="Lee J.H."/>
            <person name="Kang S.W."/>
            <person name="Park J.-E."/>
            <person name="Oh B.S."/>
            <person name="Yu S.Y."/>
            <person name="Choi S.-H."/>
            <person name="Lee D.H."/>
            <person name="Yoon H."/>
            <person name="Kim B.-Y."/>
            <person name="Lee J.H."/>
            <person name="Lee J.-S."/>
        </authorList>
    </citation>
    <scope>NUCLEOTIDE SEQUENCE [LARGE SCALE GENOMIC DNA]</scope>
    <source>
        <strain evidence="1 2">KGMB02528</strain>
    </source>
</reference>